<evidence type="ECO:0000256" key="1">
    <source>
        <dbReference type="SAM" id="Phobius"/>
    </source>
</evidence>
<keyword evidence="1" id="KW-1133">Transmembrane helix</keyword>
<proteinExistence type="predicted"/>
<evidence type="ECO:0000313" key="3">
    <source>
        <dbReference type="Proteomes" id="UP000033423"/>
    </source>
</evidence>
<protein>
    <submittedName>
        <fullName evidence="2">Uncharacterized protein</fullName>
    </submittedName>
</protein>
<evidence type="ECO:0000313" key="2">
    <source>
        <dbReference type="EMBL" id="KJU83461.1"/>
    </source>
</evidence>
<accession>A0A0F3GNJ9</accession>
<sequence>MEAGYKEVPWPYQRVTVHRGIASLKMVSLSSGRTEFLGIRSTFVLRSFVRYCSAPTRSSRLIDSSNSANRSTSLFFFCSCLAYEPKTAISLILCSTLNSSLCLFITLLISSNVVIIFSPTLIPSFD</sequence>
<keyword evidence="3" id="KW-1185">Reference proteome</keyword>
<organism evidence="2 3">
    <name type="scientific">Candidatus Magnetobacterium bavaricum</name>
    <dbReference type="NCBI Taxonomy" id="29290"/>
    <lineage>
        <taxon>Bacteria</taxon>
        <taxon>Pseudomonadati</taxon>
        <taxon>Nitrospirota</taxon>
        <taxon>Thermodesulfovibrionia</taxon>
        <taxon>Thermodesulfovibrionales</taxon>
        <taxon>Candidatus Magnetobacteriaceae</taxon>
        <taxon>Candidatus Magnetobacterium</taxon>
    </lineage>
</organism>
<comment type="caution">
    <text evidence="2">The sequence shown here is derived from an EMBL/GenBank/DDBJ whole genome shotgun (WGS) entry which is preliminary data.</text>
</comment>
<gene>
    <name evidence="2" type="ORF">MBAV_004345</name>
</gene>
<name>A0A0F3GNJ9_9BACT</name>
<dbReference type="Proteomes" id="UP000033423">
    <property type="component" value="Unassembled WGS sequence"/>
</dbReference>
<feature type="transmembrane region" description="Helical" evidence="1">
    <location>
        <begin position="101"/>
        <end position="122"/>
    </location>
</feature>
<keyword evidence="1" id="KW-0812">Transmembrane</keyword>
<dbReference type="AlphaFoldDB" id="A0A0F3GNJ9"/>
<keyword evidence="1" id="KW-0472">Membrane</keyword>
<dbReference type="EMBL" id="LACI01001884">
    <property type="protein sequence ID" value="KJU83461.1"/>
    <property type="molecule type" value="Genomic_DNA"/>
</dbReference>
<reference evidence="2 3" key="1">
    <citation type="submission" date="2015-02" db="EMBL/GenBank/DDBJ databases">
        <title>Single-cell genomics of uncultivated deep-branching MTB reveals a conserved set of magnetosome genes.</title>
        <authorList>
            <person name="Kolinko S."/>
            <person name="Richter M."/>
            <person name="Glockner F.O."/>
            <person name="Brachmann A."/>
            <person name="Schuler D."/>
        </authorList>
    </citation>
    <scope>NUCLEOTIDE SEQUENCE [LARGE SCALE GENOMIC DNA]</scope>
    <source>
        <strain evidence="2">TM-1</strain>
    </source>
</reference>